<dbReference type="Pfam" id="PF13923">
    <property type="entry name" value="zf-C3HC4_2"/>
    <property type="match status" value="1"/>
</dbReference>
<dbReference type="AlphaFoldDB" id="A0A2K3N9L6"/>
<evidence type="ECO:0000313" key="6">
    <source>
        <dbReference type="EMBL" id="PNX99689.1"/>
    </source>
</evidence>
<dbReference type="PANTHER" id="PTHR46537">
    <property type="entry name" value="OS11G0578200 PROTEIN"/>
    <property type="match status" value="1"/>
</dbReference>
<sequence>GIIKKAKIVKQCKHRFCKECIEKAFRLSNHECPICRVHCPSRRALMDDMEFDSKIANLFRCKETSDKEEMTLNEINIEIEKAKQKAYKSILEKQHVAASMSTKDSGVKEIIESSRRSEVEQPIPQNNVLASPNNLMDFIRSSSLVWERSGQRRNNRPIADNPTANGSNRISKLIDHLRNLSRENKDELDVFVKFISFEEERVQNLGMPYLLCKPTMSISQLREYVALETSLQTEEVELYVIKECQPNIIVGDAKFDPSDIKSELLAKEEEILAQLIPENLNRGHLVVAYKKKMWDLNMALC</sequence>
<accession>A0A2K3N9L6</accession>
<dbReference type="InterPro" id="IPR001841">
    <property type="entry name" value="Znf_RING"/>
</dbReference>
<gene>
    <name evidence="6" type="ORF">L195_g022958</name>
</gene>
<protein>
    <submittedName>
        <fullName evidence="6">E3 ubiquitin-protein ligase ring1a-like protein</fullName>
    </submittedName>
</protein>
<feature type="domain" description="RING-type" evidence="5">
    <location>
        <begin position="12"/>
        <end position="36"/>
    </location>
</feature>
<dbReference type="InterPro" id="IPR044592">
    <property type="entry name" value="RING1A/B"/>
</dbReference>
<keyword evidence="2 4" id="KW-0863">Zinc-finger</keyword>
<dbReference type="Proteomes" id="UP000236291">
    <property type="component" value="Unassembled WGS sequence"/>
</dbReference>
<organism evidence="6 7">
    <name type="scientific">Trifolium pratense</name>
    <name type="common">Red clover</name>
    <dbReference type="NCBI Taxonomy" id="57577"/>
    <lineage>
        <taxon>Eukaryota</taxon>
        <taxon>Viridiplantae</taxon>
        <taxon>Streptophyta</taxon>
        <taxon>Embryophyta</taxon>
        <taxon>Tracheophyta</taxon>
        <taxon>Spermatophyta</taxon>
        <taxon>Magnoliopsida</taxon>
        <taxon>eudicotyledons</taxon>
        <taxon>Gunneridae</taxon>
        <taxon>Pentapetalae</taxon>
        <taxon>rosids</taxon>
        <taxon>fabids</taxon>
        <taxon>Fabales</taxon>
        <taxon>Fabaceae</taxon>
        <taxon>Papilionoideae</taxon>
        <taxon>50 kb inversion clade</taxon>
        <taxon>NPAAA clade</taxon>
        <taxon>Hologalegina</taxon>
        <taxon>IRL clade</taxon>
        <taxon>Trifolieae</taxon>
        <taxon>Trifolium</taxon>
    </lineage>
</organism>
<keyword evidence="1" id="KW-0479">Metal-binding</keyword>
<evidence type="ECO:0000256" key="1">
    <source>
        <dbReference type="ARBA" id="ARBA00022723"/>
    </source>
</evidence>
<evidence type="ECO:0000256" key="3">
    <source>
        <dbReference type="ARBA" id="ARBA00022833"/>
    </source>
</evidence>
<keyword evidence="3" id="KW-0862">Zinc</keyword>
<comment type="caution">
    <text evidence="6">The sequence shown here is derived from an EMBL/GenBank/DDBJ whole genome shotgun (WGS) entry which is preliminary data.</text>
</comment>
<dbReference type="PROSITE" id="PS50089">
    <property type="entry name" value="ZF_RING_2"/>
    <property type="match status" value="1"/>
</dbReference>
<dbReference type="GO" id="GO:0008270">
    <property type="term" value="F:zinc ion binding"/>
    <property type="evidence" value="ECO:0007669"/>
    <property type="project" value="UniProtKB-KW"/>
</dbReference>
<dbReference type="Gene3D" id="3.30.40.10">
    <property type="entry name" value="Zinc/RING finger domain, C3HC4 (zinc finger)"/>
    <property type="match status" value="1"/>
</dbReference>
<dbReference type="PANTHER" id="PTHR46537:SF3">
    <property type="entry name" value="E3 UBIQUITIN-PROTEIN LIGASE RING1A"/>
    <property type="match status" value="1"/>
</dbReference>
<evidence type="ECO:0000256" key="4">
    <source>
        <dbReference type="PROSITE-ProRule" id="PRU00175"/>
    </source>
</evidence>
<dbReference type="SUPFAM" id="SSF57850">
    <property type="entry name" value="RING/U-box"/>
    <property type="match status" value="1"/>
</dbReference>
<reference evidence="6 7" key="2">
    <citation type="journal article" date="2017" name="Front. Plant Sci.">
        <title>Gene Classification and Mining of Molecular Markers Useful in Red Clover (Trifolium pratense) Breeding.</title>
        <authorList>
            <person name="Istvanek J."/>
            <person name="Dluhosova J."/>
            <person name="Dluhos P."/>
            <person name="Patkova L."/>
            <person name="Nedelnik J."/>
            <person name="Repkova J."/>
        </authorList>
    </citation>
    <scope>NUCLEOTIDE SEQUENCE [LARGE SCALE GENOMIC DNA]</scope>
    <source>
        <strain evidence="7">cv. Tatra</strain>
        <tissue evidence="6">Young leaves</tissue>
    </source>
</reference>
<dbReference type="EMBL" id="ASHM01018034">
    <property type="protein sequence ID" value="PNX99689.1"/>
    <property type="molecule type" value="Genomic_DNA"/>
</dbReference>
<reference evidence="6 7" key="1">
    <citation type="journal article" date="2014" name="Am. J. Bot.">
        <title>Genome assembly and annotation for red clover (Trifolium pratense; Fabaceae).</title>
        <authorList>
            <person name="Istvanek J."/>
            <person name="Jaros M."/>
            <person name="Krenek A."/>
            <person name="Repkova J."/>
        </authorList>
    </citation>
    <scope>NUCLEOTIDE SEQUENCE [LARGE SCALE GENOMIC DNA]</scope>
    <source>
        <strain evidence="7">cv. Tatra</strain>
        <tissue evidence="6">Young leaves</tissue>
    </source>
</reference>
<dbReference type="InterPro" id="IPR017907">
    <property type="entry name" value="Znf_RING_CS"/>
</dbReference>
<dbReference type="InterPro" id="IPR013083">
    <property type="entry name" value="Znf_RING/FYVE/PHD"/>
</dbReference>
<evidence type="ECO:0000259" key="5">
    <source>
        <dbReference type="PROSITE" id="PS50089"/>
    </source>
</evidence>
<dbReference type="PROSITE" id="PS00518">
    <property type="entry name" value="ZF_RING_1"/>
    <property type="match status" value="1"/>
</dbReference>
<evidence type="ECO:0000256" key="2">
    <source>
        <dbReference type="ARBA" id="ARBA00022771"/>
    </source>
</evidence>
<name>A0A2K3N9L6_TRIPR</name>
<evidence type="ECO:0000313" key="7">
    <source>
        <dbReference type="Proteomes" id="UP000236291"/>
    </source>
</evidence>
<feature type="non-terminal residue" evidence="6">
    <location>
        <position position="1"/>
    </location>
</feature>
<dbReference type="STRING" id="57577.A0A2K3N9L6"/>
<proteinExistence type="predicted"/>